<dbReference type="PANTHER" id="PTHR46797">
    <property type="entry name" value="HTH-TYPE TRANSCRIPTIONAL REGULATOR"/>
    <property type="match status" value="1"/>
</dbReference>
<feature type="domain" description="HTH cro/C1-type" evidence="2">
    <location>
        <begin position="11"/>
        <end position="65"/>
    </location>
</feature>
<protein>
    <submittedName>
        <fullName evidence="3">Helix-turn-helix domain-containing protein</fullName>
    </submittedName>
</protein>
<keyword evidence="1" id="KW-0238">DNA-binding</keyword>
<dbReference type="GO" id="GO:0003700">
    <property type="term" value="F:DNA-binding transcription factor activity"/>
    <property type="evidence" value="ECO:0007669"/>
    <property type="project" value="TreeGrafter"/>
</dbReference>
<organism evidence="3 4">
    <name type="scientific">Demequina lignilytica</name>
    <dbReference type="NCBI Taxonomy" id="3051663"/>
    <lineage>
        <taxon>Bacteria</taxon>
        <taxon>Bacillati</taxon>
        <taxon>Actinomycetota</taxon>
        <taxon>Actinomycetes</taxon>
        <taxon>Micrococcales</taxon>
        <taxon>Demequinaceae</taxon>
        <taxon>Demequina</taxon>
    </lineage>
</organism>
<dbReference type="AlphaFoldDB" id="A0AAW7M0Z7"/>
<dbReference type="Gene3D" id="1.10.260.40">
    <property type="entry name" value="lambda repressor-like DNA-binding domains"/>
    <property type="match status" value="1"/>
</dbReference>
<dbReference type="Pfam" id="PF13560">
    <property type="entry name" value="HTH_31"/>
    <property type="match status" value="1"/>
</dbReference>
<keyword evidence="4" id="KW-1185">Reference proteome</keyword>
<dbReference type="InterPro" id="IPR010982">
    <property type="entry name" value="Lambda_DNA-bd_dom_sf"/>
</dbReference>
<reference evidence="3" key="1">
    <citation type="submission" date="2023-06" db="EMBL/GenBank/DDBJ databases">
        <title>Sysu t00039.</title>
        <authorList>
            <person name="Gao L."/>
            <person name="Fang B.-Z."/>
            <person name="Li W.-J."/>
        </authorList>
    </citation>
    <scope>NUCLEOTIDE SEQUENCE</scope>
    <source>
        <strain evidence="3">SYSU T00039</strain>
    </source>
</reference>
<name>A0AAW7M0Z7_9MICO</name>
<evidence type="ECO:0000256" key="1">
    <source>
        <dbReference type="ARBA" id="ARBA00023125"/>
    </source>
</evidence>
<dbReference type="EMBL" id="JAUHPX010000004">
    <property type="protein sequence ID" value="MDN4487984.1"/>
    <property type="molecule type" value="Genomic_DNA"/>
</dbReference>
<dbReference type="GO" id="GO:0005829">
    <property type="term" value="C:cytosol"/>
    <property type="evidence" value="ECO:0007669"/>
    <property type="project" value="TreeGrafter"/>
</dbReference>
<dbReference type="InterPro" id="IPR050807">
    <property type="entry name" value="TransReg_Diox_bact_type"/>
</dbReference>
<dbReference type="SMART" id="SM00530">
    <property type="entry name" value="HTH_XRE"/>
    <property type="match status" value="1"/>
</dbReference>
<proteinExistence type="predicted"/>
<dbReference type="GO" id="GO:0003677">
    <property type="term" value="F:DNA binding"/>
    <property type="evidence" value="ECO:0007669"/>
    <property type="project" value="UniProtKB-KW"/>
</dbReference>
<dbReference type="Proteomes" id="UP001172737">
    <property type="component" value="Unassembled WGS sequence"/>
</dbReference>
<dbReference type="InterPro" id="IPR001387">
    <property type="entry name" value="Cro/C1-type_HTH"/>
</dbReference>
<comment type="caution">
    <text evidence="3">The sequence shown here is derived from an EMBL/GenBank/DDBJ whole genome shotgun (WGS) entry which is preliminary data.</text>
</comment>
<gene>
    <name evidence="3" type="ORF">QQX10_07365</name>
</gene>
<evidence type="ECO:0000259" key="2">
    <source>
        <dbReference type="PROSITE" id="PS50943"/>
    </source>
</evidence>
<dbReference type="CDD" id="cd00093">
    <property type="entry name" value="HTH_XRE"/>
    <property type="match status" value="1"/>
</dbReference>
<accession>A0AAW7M0Z7</accession>
<sequence>MADLPTLGRRIRHFRTAAGLTLEELGARIDVAPSQLSLIENARREPRLTLLTDLARAVGVTVADLLDESPPDERSALEIDLERAQSRAAYRELGLPTVRPSKGMADDVLRALVGLHGELDRRARLAIATPEEARRANTRQRRAMQAVDSHLPEIEALASRDVEAVGHRGGALTHRTVSLMAERMGLDLVHVGDLPHSARCVLDLENGRIYLPPASIPGGHGLRSLALQSMAHLVLGHGEPTDYADFLRQRQEASYYAAACLMPLGPTIAFLEEAKQERNIAIEDLRDAFGVTHEAAALRFTNLATSRLGIPVHFLRVDGDGSVMRAYENDGLPLPVDATGSTEGQLVCRHWSARNAFSRSTRTTEYYQYTDTPKGTFFEATQTGQGDSDEFSITVGVPYQESKWFRGRETGHRASSRCPDLTCCRRPEPGAVERWHGRAWASARVHAHIFSPLPQGTYPGIDDRELYDFLESHSPGTPADG</sequence>
<dbReference type="SUPFAM" id="SSF47413">
    <property type="entry name" value="lambda repressor-like DNA-binding domains"/>
    <property type="match status" value="1"/>
</dbReference>
<dbReference type="PANTHER" id="PTHR46797:SF1">
    <property type="entry name" value="METHYLPHOSPHONATE SYNTHASE"/>
    <property type="match status" value="1"/>
</dbReference>
<evidence type="ECO:0000313" key="4">
    <source>
        <dbReference type="Proteomes" id="UP001172737"/>
    </source>
</evidence>
<dbReference type="PROSITE" id="PS50943">
    <property type="entry name" value="HTH_CROC1"/>
    <property type="match status" value="1"/>
</dbReference>
<evidence type="ECO:0000313" key="3">
    <source>
        <dbReference type="EMBL" id="MDN4487984.1"/>
    </source>
</evidence>
<dbReference type="RefSeq" id="WP_301118896.1">
    <property type="nucleotide sequence ID" value="NZ_JAUHPX010000004.1"/>
</dbReference>